<dbReference type="OrthoDB" id="424794at2759"/>
<accession>A0A484L5U0</accession>
<name>A0A484L5U0_9ASTE</name>
<dbReference type="AlphaFoldDB" id="A0A484L5U0"/>
<feature type="signal peptide" evidence="1">
    <location>
        <begin position="1"/>
        <end position="18"/>
    </location>
</feature>
<keyword evidence="1" id="KW-0732">Signal</keyword>
<sequence length="177" mass="19416">MLAAMVLWESLLLPILRGFVRMGSKVLYSANQSLEGHISFVQFSLARVHAILEEIVKQITYRSLGLGIRVHLQYIGHPIANDTLYLSECIPRSEAGTSADRAANKSSHVLNPKNVGSGSAANSGNEEFSNDPMCTNCPNLAPKGYDGSEEGIWLHCVKYSGPDWTYECPYPVWASLS</sequence>
<keyword evidence="3" id="KW-1185">Reference proteome</keyword>
<evidence type="ECO:0000313" key="3">
    <source>
        <dbReference type="Proteomes" id="UP000595140"/>
    </source>
</evidence>
<evidence type="ECO:0000256" key="1">
    <source>
        <dbReference type="SAM" id="SignalP"/>
    </source>
</evidence>
<dbReference type="Proteomes" id="UP000595140">
    <property type="component" value="Unassembled WGS sequence"/>
</dbReference>
<dbReference type="EMBL" id="OOIL02001046">
    <property type="protein sequence ID" value="VFQ71658.1"/>
    <property type="molecule type" value="Genomic_DNA"/>
</dbReference>
<dbReference type="GO" id="GO:0001522">
    <property type="term" value="P:pseudouridine synthesis"/>
    <property type="evidence" value="ECO:0007669"/>
    <property type="project" value="InterPro"/>
</dbReference>
<dbReference type="GO" id="GO:0009982">
    <property type="term" value="F:pseudouridine synthase activity"/>
    <property type="evidence" value="ECO:0007669"/>
    <property type="project" value="InterPro"/>
</dbReference>
<gene>
    <name evidence="2" type="ORF">CCAM_LOCUS13434</name>
</gene>
<proteinExistence type="predicted"/>
<evidence type="ECO:0000313" key="2">
    <source>
        <dbReference type="EMBL" id="VFQ71658.1"/>
    </source>
</evidence>
<dbReference type="SUPFAM" id="SSF55120">
    <property type="entry name" value="Pseudouridine synthase"/>
    <property type="match status" value="1"/>
</dbReference>
<dbReference type="GO" id="GO:0003723">
    <property type="term" value="F:RNA binding"/>
    <property type="evidence" value="ECO:0007669"/>
    <property type="project" value="InterPro"/>
</dbReference>
<dbReference type="InterPro" id="IPR020103">
    <property type="entry name" value="PsdUridine_synth_cat_dom_sf"/>
</dbReference>
<feature type="chain" id="PRO_5019850096" evidence="1">
    <location>
        <begin position="19"/>
        <end position="177"/>
    </location>
</feature>
<organism evidence="2 3">
    <name type="scientific">Cuscuta campestris</name>
    <dbReference type="NCBI Taxonomy" id="132261"/>
    <lineage>
        <taxon>Eukaryota</taxon>
        <taxon>Viridiplantae</taxon>
        <taxon>Streptophyta</taxon>
        <taxon>Embryophyta</taxon>
        <taxon>Tracheophyta</taxon>
        <taxon>Spermatophyta</taxon>
        <taxon>Magnoliopsida</taxon>
        <taxon>eudicotyledons</taxon>
        <taxon>Gunneridae</taxon>
        <taxon>Pentapetalae</taxon>
        <taxon>asterids</taxon>
        <taxon>lamiids</taxon>
        <taxon>Solanales</taxon>
        <taxon>Convolvulaceae</taxon>
        <taxon>Cuscuteae</taxon>
        <taxon>Cuscuta</taxon>
        <taxon>Cuscuta subgen. Grammica</taxon>
        <taxon>Cuscuta sect. Cleistogrammica</taxon>
    </lineage>
</organism>
<reference evidence="2 3" key="1">
    <citation type="submission" date="2018-04" db="EMBL/GenBank/DDBJ databases">
        <authorList>
            <person name="Vogel A."/>
        </authorList>
    </citation>
    <scope>NUCLEOTIDE SEQUENCE [LARGE SCALE GENOMIC DNA]</scope>
</reference>
<protein>
    <submittedName>
        <fullName evidence="2">Uncharacterized protein</fullName>
    </submittedName>
</protein>